<keyword evidence="6" id="KW-0064">Aspartyl protease</keyword>
<feature type="region of interest" description="Disordered" evidence="16">
    <location>
        <begin position="1"/>
        <end position="22"/>
    </location>
</feature>
<keyword evidence="10" id="KW-0229">DNA integration</keyword>
<dbReference type="CDD" id="cd00303">
    <property type="entry name" value="retropepsin_like"/>
    <property type="match status" value="1"/>
</dbReference>
<evidence type="ECO:0000256" key="2">
    <source>
        <dbReference type="ARBA" id="ARBA00022679"/>
    </source>
</evidence>
<dbReference type="InterPro" id="IPR056924">
    <property type="entry name" value="SH3_Tf2-1"/>
</dbReference>
<evidence type="ECO:0000256" key="3">
    <source>
        <dbReference type="ARBA" id="ARBA00022695"/>
    </source>
</evidence>
<dbReference type="PROSITE" id="PS50994">
    <property type="entry name" value="INTEGRASE"/>
    <property type="match status" value="1"/>
</dbReference>
<dbReference type="PANTHER" id="PTHR37984:SF5">
    <property type="entry name" value="PROTEIN NYNRIN-LIKE"/>
    <property type="match status" value="1"/>
</dbReference>
<dbReference type="GO" id="GO:0015074">
    <property type="term" value="P:DNA integration"/>
    <property type="evidence" value="ECO:0007669"/>
    <property type="project" value="UniProtKB-KW"/>
</dbReference>
<dbReference type="InterPro" id="IPR023780">
    <property type="entry name" value="Chromo_domain"/>
</dbReference>
<feature type="domain" description="Integrase catalytic" evidence="19">
    <location>
        <begin position="1131"/>
        <end position="1295"/>
    </location>
</feature>
<name>A0A8T2A5E9_9BRAS</name>
<evidence type="ECO:0000256" key="8">
    <source>
        <dbReference type="ARBA" id="ARBA00022801"/>
    </source>
</evidence>
<dbReference type="GO" id="GO:0003964">
    <property type="term" value="F:RNA-directed DNA polymerase activity"/>
    <property type="evidence" value="ECO:0007669"/>
    <property type="project" value="UniProtKB-KW"/>
</dbReference>
<keyword evidence="1" id="KW-0645">Protease</keyword>
<dbReference type="GO" id="GO:0003887">
    <property type="term" value="F:DNA-directed DNA polymerase activity"/>
    <property type="evidence" value="ECO:0007669"/>
    <property type="project" value="UniProtKB-KW"/>
</dbReference>
<protein>
    <submittedName>
        <fullName evidence="20">Reverse transcriptase domain</fullName>
    </submittedName>
</protein>
<dbReference type="PROSITE" id="PS50878">
    <property type="entry name" value="RT_POL"/>
    <property type="match status" value="1"/>
</dbReference>
<evidence type="ECO:0000256" key="10">
    <source>
        <dbReference type="ARBA" id="ARBA00022908"/>
    </source>
</evidence>
<dbReference type="GO" id="GO:0006508">
    <property type="term" value="P:proteolysis"/>
    <property type="evidence" value="ECO:0007669"/>
    <property type="project" value="UniProtKB-KW"/>
</dbReference>
<dbReference type="Proteomes" id="UP000694240">
    <property type="component" value="Chromosome 9"/>
</dbReference>
<dbReference type="InterPro" id="IPR000477">
    <property type="entry name" value="RT_dom"/>
</dbReference>
<feature type="domain" description="Chromo" evidence="17">
    <location>
        <begin position="1437"/>
        <end position="1487"/>
    </location>
</feature>
<evidence type="ECO:0000256" key="13">
    <source>
        <dbReference type="ARBA" id="ARBA00023125"/>
    </source>
</evidence>
<evidence type="ECO:0000256" key="6">
    <source>
        <dbReference type="ARBA" id="ARBA00022750"/>
    </source>
</evidence>
<dbReference type="Pfam" id="PF17921">
    <property type="entry name" value="Integrase_H2C2"/>
    <property type="match status" value="1"/>
</dbReference>
<evidence type="ECO:0000256" key="5">
    <source>
        <dbReference type="ARBA" id="ARBA00022723"/>
    </source>
</evidence>
<keyword evidence="2" id="KW-0808">Transferase</keyword>
<dbReference type="GO" id="GO:0004190">
    <property type="term" value="F:aspartic-type endopeptidase activity"/>
    <property type="evidence" value="ECO:0007669"/>
    <property type="project" value="UniProtKB-KW"/>
</dbReference>
<gene>
    <name evidence="20" type="ORF">ISN45_Aa04g006580</name>
</gene>
<evidence type="ECO:0000256" key="1">
    <source>
        <dbReference type="ARBA" id="ARBA00022670"/>
    </source>
</evidence>
<dbReference type="CDD" id="cd01647">
    <property type="entry name" value="RT_LTR"/>
    <property type="match status" value="1"/>
</dbReference>
<evidence type="ECO:0000256" key="4">
    <source>
        <dbReference type="ARBA" id="ARBA00022722"/>
    </source>
</evidence>
<keyword evidence="21" id="KW-1185">Reference proteome</keyword>
<evidence type="ECO:0000256" key="9">
    <source>
        <dbReference type="ARBA" id="ARBA00022842"/>
    </source>
</evidence>
<dbReference type="InterPro" id="IPR041588">
    <property type="entry name" value="Integrase_H2C2"/>
</dbReference>
<feature type="domain" description="Reverse transcriptase" evidence="18">
    <location>
        <begin position="613"/>
        <end position="827"/>
    </location>
</feature>
<keyword evidence="8" id="KW-0378">Hydrolase</keyword>
<dbReference type="Pfam" id="PF24626">
    <property type="entry name" value="SH3_Tf2-1"/>
    <property type="match status" value="1"/>
</dbReference>
<dbReference type="Pfam" id="PF00385">
    <property type="entry name" value="Chromo"/>
    <property type="match status" value="1"/>
</dbReference>
<dbReference type="GO" id="GO:0006310">
    <property type="term" value="P:DNA recombination"/>
    <property type="evidence" value="ECO:0007669"/>
    <property type="project" value="UniProtKB-KW"/>
</dbReference>
<evidence type="ECO:0000313" key="20">
    <source>
        <dbReference type="EMBL" id="KAG7567820.1"/>
    </source>
</evidence>
<proteinExistence type="predicted"/>
<dbReference type="FunFam" id="3.30.70.270:FF:000020">
    <property type="entry name" value="Transposon Tf2-6 polyprotein-like Protein"/>
    <property type="match status" value="1"/>
</dbReference>
<dbReference type="Pfam" id="PF03732">
    <property type="entry name" value="Retrotrans_gag"/>
    <property type="match status" value="1"/>
</dbReference>
<dbReference type="InterPro" id="IPR050951">
    <property type="entry name" value="Retrovirus_Pol_polyprotein"/>
</dbReference>
<keyword evidence="3" id="KW-0548">Nucleotidyltransferase</keyword>
<dbReference type="Pfam" id="PF17919">
    <property type="entry name" value="RT_RNaseH_2"/>
    <property type="match status" value="1"/>
</dbReference>
<evidence type="ECO:0000256" key="11">
    <source>
        <dbReference type="ARBA" id="ARBA00022918"/>
    </source>
</evidence>
<dbReference type="InterPro" id="IPR000953">
    <property type="entry name" value="Chromo/chromo_shadow_dom"/>
</dbReference>
<dbReference type="FunFam" id="1.10.340.70:FF:000001">
    <property type="entry name" value="Retrovirus-related Pol polyprotein from transposon gypsy-like Protein"/>
    <property type="match status" value="1"/>
</dbReference>
<keyword evidence="5" id="KW-0479">Metal-binding</keyword>
<keyword evidence="14" id="KW-0233">DNA recombination</keyword>
<dbReference type="EMBL" id="JAEFBK010000009">
    <property type="protein sequence ID" value="KAG7567820.1"/>
    <property type="molecule type" value="Genomic_DNA"/>
</dbReference>
<keyword evidence="13" id="KW-0238">DNA-binding</keyword>
<evidence type="ECO:0000259" key="18">
    <source>
        <dbReference type="PROSITE" id="PS50878"/>
    </source>
</evidence>
<evidence type="ECO:0000256" key="7">
    <source>
        <dbReference type="ARBA" id="ARBA00022759"/>
    </source>
</evidence>
<keyword evidence="11 20" id="KW-0695">RNA-directed DNA polymerase</keyword>
<keyword evidence="15" id="KW-0511">Multifunctional enzyme</keyword>
<comment type="caution">
    <text evidence="20">The sequence shown here is derived from an EMBL/GenBank/DDBJ whole genome shotgun (WGS) entry which is preliminary data.</text>
</comment>
<dbReference type="PANTHER" id="PTHR37984">
    <property type="entry name" value="PROTEIN CBG26694"/>
    <property type="match status" value="1"/>
</dbReference>
<dbReference type="Pfam" id="PF00078">
    <property type="entry name" value="RVT_1"/>
    <property type="match status" value="1"/>
</dbReference>
<dbReference type="FunFam" id="3.10.10.10:FF:000007">
    <property type="entry name" value="Retrovirus-related Pol polyprotein from transposon 17.6-like Protein"/>
    <property type="match status" value="1"/>
</dbReference>
<evidence type="ECO:0000256" key="12">
    <source>
        <dbReference type="ARBA" id="ARBA00022932"/>
    </source>
</evidence>
<keyword evidence="12" id="KW-0239">DNA-directed DNA polymerase</keyword>
<dbReference type="InterPro" id="IPR005162">
    <property type="entry name" value="Retrotrans_gag_dom"/>
</dbReference>
<keyword evidence="7" id="KW-0255">Endonuclease</keyword>
<evidence type="ECO:0000259" key="19">
    <source>
        <dbReference type="PROSITE" id="PS50994"/>
    </source>
</evidence>
<dbReference type="GO" id="GO:0046872">
    <property type="term" value="F:metal ion binding"/>
    <property type="evidence" value="ECO:0007669"/>
    <property type="project" value="UniProtKB-KW"/>
</dbReference>
<evidence type="ECO:0000256" key="15">
    <source>
        <dbReference type="ARBA" id="ARBA00023268"/>
    </source>
</evidence>
<organism evidence="20 21">
    <name type="scientific">Arabidopsis thaliana x Arabidopsis arenosa</name>
    <dbReference type="NCBI Taxonomy" id="1240361"/>
    <lineage>
        <taxon>Eukaryota</taxon>
        <taxon>Viridiplantae</taxon>
        <taxon>Streptophyta</taxon>
        <taxon>Embryophyta</taxon>
        <taxon>Tracheophyta</taxon>
        <taxon>Spermatophyta</taxon>
        <taxon>Magnoliopsida</taxon>
        <taxon>eudicotyledons</taxon>
        <taxon>Gunneridae</taxon>
        <taxon>Pentapetalae</taxon>
        <taxon>rosids</taxon>
        <taxon>malvids</taxon>
        <taxon>Brassicales</taxon>
        <taxon>Brassicaceae</taxon>
        <taxon>Camelineae</taxon>
        <taxon>Arabidopsis</taxon>
    </lineage>
</organism>
<evidence type="ECO:0000256" key="14">
    <source>
        <dbReference type="ARBA" id="ARBA00023172"/>
    </source>
</evidence>
<sequence length="1487" mass="170345">MANNRAHVLPKEVTAPEGEESSNSWIGKALAEQNAKIEKHTMEMFTAIRMISEKVDNIVNSDSISQYSPSSPVEIKQEPRVFNVEVPRRARSGPQSHYSGVTRLAKLDFPRFGGDRVRDWLFKVEQFFSLDHTPDDFKVRMCSIHFDGPAEAWHQSLYESDLGANVMNDWIGYKKLLLERFDEVLDDPMAELKRLQETNGIKEYHERFEVIRLRLKLPEDYLVSAYLAGLRTDTQMHIRMFQPTTIRQCLMLGKLYEQAHPTNNGGVKPTVSSGSKWSGSNNSQFKGVLSAKPDWVQKSAPQVNSFKPKEQGMQPRKFLSTEEMNKRRSQGLCYFCDEKYTPEHYLTHKRKQLYMMDVDEGDDDLVDYHSADEGESEVTQEHVQVSVSAVSGVSDYWTMKVRGLVAARLHLPLQHSGLTRVKVADGRKLGVCGKVKNFKWTLKEAAFESDVMVIPLAGCDMVLGVQWLATLGPITWDFKTLEMRFQWRMRTVLLHGLKQGSIREIKASKLKKVQESEVQISMLCVQYNSEEETDMMLCSMETNGEEEVENVKITELVQEYADIFEEPTSLPPFRENHNHKIPLLEGSNPINQRPYRYALHQKNEIDKMVQEMLKGGIIQASSSPYASPVVLVKKKDGSWRLCVDYRGLNGMTVKDRFPIPLIDDLMDELGGSAVYSKIDLRAGYHQVRMEPTDMFKTAFKTHSGHYEYLVMPFGLTNAPATFQSLMNTMFRDFLRKFVLIFFDDILIYSPNVDIHLLHLREVFKVMRSNCLFAKRSKCAFAVTRVEYLGHFIEAHGVSTDPQKIVAVKAWPVPKTLKQLRGFLGLAGYYRKFVKGFGLIARPLHEMTKKDSFQWSDAALQAFNNLKTALCEAPVLALPQFNKPFVVETDACGEGIGAVLMQEGHPLAYISRHLRGKQLHLSIYEKELLAVVFAVQKWRHYLLPNHFVIKTDQRSLKYLLEQRLNTPIQQQWLPKLLEFDYEIQYKQGKDNVVADALSRVEGAEVLHMAMSVLDCDLMQRIKSSYTTDPVLKTLIEQLQQDSQAKKHFSWVQGVLRRKSKIVVPADNDLKNSILQWLHCSGSGGHSGRDVTCQRVKGLFYWKGMAKDIQNYIRSCSVCQRCKSETVASPGLLQPLPIPEAIWTDISMDFIDGLPPSFGKTVIFVVVDRLSKAAHFIALAHPYTAVSVAQAFMDQIFKLHGFPRTVVSDRDNIFLSEFWTELFSLQGVSLNYSSAYHPQSDGQTEIVNKCLETYLRCMCSERPHLWSKWLPLAEFWYNTNFHTAIQMSPYEAVYGQPPPIHLPYLPGESKVAVVAQCLQDRENMLLLLRFHLLRAQHRMVQNTNLHRTERSFEIGDTVYVKLQPYRQQSVVLRSNQKLAPKFYGPYKILDKCGSVAYRLDLPSSSKIHPVFHVSQLKESVGHVSVSTELPSIHYDALLKEPERVLERKMVNRQGRAATMVLVKWTNQSVEEATWEYLFDLLKKFPTFEP</sequence>
<dbReference type="InterPro" id="IPR041577">
    <property type="entry name" value="RT_RNaseH_2"/>
</dbReference>
<dbReference type="GO" id="GO:0004519">
    <property type="term" value="F:endonuclease activity"/>
    <property type="evidence" value="ECO:0007669"/>
    <property type="project" value="UniProtKB-KW"/>
</dbReference>
<evidence type="ECO:0000313" key="21">
    <source>
        <dbReference type="Proteomes" id="UP000694240"/>
    </source>
</evidence>
<reference evidence="20 21" key="1">
    <citation type="submission" date="2020-12" db="EMBL/GenBank/DDBJ databases">
        <title>Concerted genomic and epigenomic changes stabilize Arabidopsis allopolyploids.</title>
        <authorList>
            <person name="Chen Z."/>
        </authorList>
    </citation>
    <scope>NUCLEOTIDE SEQUENCE [LARGE SCALE GENOMIC DNA]</scope>
    <source>
        <strain evidence="20">Allo738</strain>
        <tissue evidence="20">Leaf</tissue>
    </source>
</reference>
<dbReference type="PROSITE" id="PS50013">
    <property type="entry name" value="CHROMO_2"/>
    <property type="match status" value="1"/>
</dbReference>
<dbReference type="InterPro" id="IPR001584">
    <property type="entry name" value="Integrase_cat-core"/>
</dbReference>
<evidence type="ECO:0000256" key="16">
    <source>
        <dbReference type="SAM" id="MobiDB-lite"/>
    </source>
</evidence>
<dbReference type="GO" id="GO:0003677">
    <property type="term" value="F:DNA binding"/>
    <property type="evidence" value="ECO:0007669"/>
    <property type="project" value="UniProtKB-KW"/>
</dbReference>
<keyword evidence="9" id="KW-0460">Magnesium</keyword>
<dbReference type="CDD" id="cd09274">
    <property type="entry name" value="RNase_HI_RT_Ty3"/>
    <property type="match status" value="1"/>
</dbReference>
<accession>A0A8T2A5E9</accession>
<evidence type="ECO:0000259" key="17">
    <source>
        <dbReference type="PROSITE" id="PS50013"/>
    </source>
</evidence>
<keyword evidence="4" id="KW-0540">Nuclease</keyword>